<dbReference type="Proteomes" id="UP000054495">
    <property type="component" value="Unassembled WGS sequence"/>
</dbReference>
<dbReference type="Pfam" id="PF10323">
    <property type="entry name" value="7TM_GPCR_Srv"/>
    <property type="match status" value="1"/>
</dbReference>
<dbReference type="InterPro" id="IPR019426">
    <property type="entry name" value="7TM_GPCR_serpentine_rcpt_Srv"/>
</dbReference>
<reference evidence="2 3" key="1">
    <citation type="submission" date="2013-05" db="EMBL/GenBank/DDBJ databases">
        <title>Draft genome of the parasitic nematode Anyclostoma ceylanicum.</title>
        <authorList>
            <person name="Mitreva M."/>
        </authorList>
    </citation>
    <scope>NUCLEOTIDE SEQUENCE [LARGE SCALE GENOMIC DNA]</scope>
</reference>
<feature type="transmembrane region" description="Helical" evidence="1">
    <location>
        <begin position="180"/>
        <end position="206"/>
    </location>
</feature>
<feature type="transmembrane region" description="Helical" evidence="1">
    <location>
        <begin position="129"/>
        <end position="153"/>
    </location>
</feature>
<evidence type="ECO:0000313" key="2">
    <source>
        <dbReference type="EMBL" id="EPB71798.1"/>
    </source>
</evidence>
<feature type="transmembrane region" description="Helical" evidence="1">
    <location>
        <begin position="218"/>
        <end position="238"/>
    </location>
</feature>
<organism evidence="2 3">
    <name type="scientific">Ancylostoma ceylanicum</name>
    <dbReference type="NCBI Taxonomy" id="53326"/>
    <lineage>
        <taxon>Eukaryota</taxon>
        <taxon>Metazoa</taxon>
        <taxon>Ecdysozoa</taxon>
        <taxon>Nematoda</taxon>
        <taxon>Chromadorea</taxon>
        <taxon>Rhabditida</taxon>
        <taxon>Rhabditina</taxon>
        <taxon>Rhabditomorpha</taxon>
        <taxon>Strongyloidea</taxon>
        <taxon>Ancylostomatidae</taxon>
        <taxon>Ancylostomatinae</taxon>
        <taxon>Ancylostoma</taxon>
    </lineage>
</organism>
<feature type="transmembrane region" description="Helical" evidence="1">
    <location>
        <begin position="258"/>
        <end position="280"/>
    </location>
</feature>
<protein>
    <submittedName>
        <fullName evidence="2">Uncharacterized protein</fullName>
    </submittedName>
</protein>
<dbReference type="AlphaFoldDB" id="A0A0D6LL05"/>
<feature type="transmembrane region" description="Helical" evidence="1">
    <location>
        <begin position="97"/>
        <end position="117"/>
    </location>
</feature>
<keyword evidence="3" id="KW-1185">Reference proteome</keyword>
<sequence>MAYIVFLSIIAAVLVLITFLYLASLYLAYAGRNSKPFNTISIHIFLFIQGIIDIAAIVFYSLTMYPRCFYSTSSFFLSLNDFTFLTKFAFISQEHFLYMQLTNILLTILCRTLSVCFTSTKIARVFNSLSCWCFLLIQFGIPTLIVIPLYVIANAKYGVKGLSVPLLLSSQDNKYNEYTFIIWVVYGFTVLFTSMFGYGYILYIVKKKSVNRSQDAKILTHCACLILALLAVLGSLSVRRFRVLEGNPFMKLFFFTSILWIPFTNLVVTLYATTALRSVLVRPFVRRKSEQGSMGNLMTVLQ</sequence>
<proteinExistence type="predicted"/>
<gene>
    <name evidence="2" type="ORF">ANCCEY_09107</name>
</gene>
<evidence type="ECO:0000313" key="3">
    <source>
        <dbReference type="Proteomes" id="UP000054495"/>
    </source>
</evidence>
<keyword evidence="1" id="KW-0472">Membrane</keyword>
<feature type="transmembrane region" description="Helical" evidence="1">
    <location>
        <begin position="40"/>
        <end position="62"/>
    </location>
</feature>
<keyword evidence="1" id="KW-1133">Transmembrane helix</keyword>
<feature type="transmembrane region" description="Helical" evidence="1">
    <location>
        <begin position="69"/>
        <end position="91"/>
    </location>
</feature>
<dbReference type="EMBL" id="KE125087">
    <property type="protein sequence ID" value="EPB71798.1"/>
    <property type="molecule type" value="Genomic_DNA"/>
</dbReference>
<name>A0A0D6LL05_9BILA</name>
<evidence type="ECO:0000256" key="1">
    <source>
        <dbReference type="SAM" id="Phobius"/>
    </source>
</evidence>
<keyword evidence="1" id="KW-0812">Transmembrane</keyword>
<accession>A0A0D6LL05</accession>